<dbReference type="STRING" id="115862.BBG46_18740"/>
<dbReference type="Proteomes" id="UP000038802">
    <property type="component" value="Unassembled WGS sequence"/>
</dbReference>
<accession>A0A0U0SQC3</accession>
<gene>
    <name evidence="1" type="ORF">ERS007703_04440</name>
</gene>
<reference evidence="2" key="1">
    <citation type="submission" date="2015-03" db="EMBL/GenBank/DDBJ databases">
        <authorList>
            <consortium name="Pathogen Informatics"/>
        </authorList>
    </citation>
    <scope>NUCLEOTIDE SEQUENCE [LARGE SCALE GENOMIC DNA]</scope>
    <source>
        <strain evidence="2">K00500041</strain>
    </source>
</reference>
<name>A0A0U0SQC3_MYCTX</name>
<protein>
    <submittedName>
        <fullName evidence="1">Conserved alanine and leucine rich protein</fullName>
    </submittedName>
</protein>
<organism evidence="1 2">
    <name type="scientific">Mycobacterium tuberculosis</name>
    <dbReference type="NCBI Taxonomy" id="1773"/>
    <lineage>
        <taxon>Bacteria</taxon>
        <taxon>Bacillati</taxon>
        <taxon>Actinomycetota</taxon>
        <taxon>Actinomycetes</taxon>
        <taxon>Mycobacteriales</taxon>
        <taxon>Mycobacteriaceae</taxon>
        <taxon>Mycobacterium</taxon>
        <taxon>Mycobacterium tuberculosis complex</taxon>
    </lineage>
</organism>
<dbReference type="AlphaFoldDB" id="A0A0U0SQC3"/>
<evidence type="ECO:0000313" key="1">
    <source>
        <dbReference type="EMBL" id="COW90914.1"/>
    </source>
</evidence>
<sequence>MTANSSSSALAQAYRINALRTAQRAHAPADVVEVLTA</sequence>
<evidence type="ECO:0000313" key="2">
    <source>
        <dbReference type="Proteomes" id="UP000038802"/>
    </source>
</evidence>
<proteinExistence type="predicted"/>
<dbReference type="EMBL" id="CSAE01000780">
    <property type="protein sequence ID" value="COW90914.1"/>
    <property type="molecule type" value="Genomic_DNA"/>
</dbReference>